<dbReference type="AlphaFoldDB" id="A0AAW9RVD4"/>
<dbReference type="RefSeq" id="WP_340330609.1">
    <property type="nucleotide sequence ID" value="NZ_JAZHOF010000006.1"/>
</dbReference>
<gene>
    <name evidence="1" type="ORF">V3328_15595</name>
</gene>
<evidence type="ECO:0000313" key="2">
    <source>
        <dbReference type="Proteomes" id="UP001378188"/>
    </source>
</evidence>
<dbReference type="Proteomes" id="UP001378188">
    <property type="component" value="Unassembled WGS sequence"/>
</dbReference>
<evidence type="ECO:0000313" key="1">
    <source>
        <dbReference type="EMBL" id="MEJ8572914.1"/>
    </source>
</evidence>
<dbReference type="EMBL" id="JAZHOF010000006">
    <property type="protein sequence ID" value="MEJ8572914.1"/>
    <property type="molecule type" value="Genomic_DNA"/>
</dbReference>
<dbReference type="InterPro" id="IPR010296">
    <property type="entry name" value="DUF899_thioredox"/>
</dbReference>
<dbReference type="SUPFAM" id="SSF52833">
    <property type="entry name" value="Thioredoxin-like"/>
    <property type="match status" value="1"/>
</dbReference>
<proteinExistence type="predicted"/>
<reference evidence="1 2" key="1">
    <citation type="submission" date="2024-02" db="EMBL/GenBank/DDBJ databases">
        <title>Genome analysis and characterization of Microbaculum marinisediminis sp. nov., isolated from marine sediment.</title>
        <authorList>
            <person name="Du Z.-J."/>
            <person name="Ye Y.-Q."/>
            <person name="Zhang Z.-R."/>
            <person name="Yuan S.-M."/>
            <person name="Zhang X.-Y."/>
        </authorList>
    </citation>
    <scope>NUCLEOTIDE SEQUENCE [LARGE SCALE GENOMIC DNA]</scope>
    <source>
        <strain evidence="1 2">SDUM1044001</strain>
    </source>
</reference>
<dbReference type="InterPro" id="IPR036249">
    <property type="entry name" value="Thioredoxin-like_sf"/>
</dbReference>
<organism evidence="1 2">
    <name type="scientific">Microbaculum marinum</name>
    <dbReference type="NCBI Taxonomy" id="1764581"/>
    <lineage>
        <taxon>Bacteria</taxon>
        <taxon>Pseudomonadati</taxon>
        <taxon>Pseudomonadota</taxon>
        <taxon>Alphaproteobacteria</taxon>
        <taxon>Hyphomicrobiales</taxon>
        <taxon>Tepidamorphaceae</taxon>
        <taxon>Microbaculum</taxon>
    </lineage>
</organism>
<keyword evidence="2" id="KW-1185">Reference proteome</keyword>
<dbReference type="Pfam" id="PF05988">
    <property type="entry name" value="DUF899"/>
    <property type="match status" value="1"/>
</dbReference>
<accession>A0AAW9RVD4</accession>
<name>A0AAW9RVD4_9HYPH</name>
<comment type="caution">
    <text evidence="1">The sequence shown here is derived from an EMBL/GenBank/DDBJ whole genome shotgun (WGS) entry which is preliminary data.</text>
</comment>
<sequence length="263" mass="29511">MDHEIVSREEWMQARIALLEQEKSLTRQRDRVAAERLKLPWVRIEKDYVFHGPDGPMSLGDLFRGRSQLHIKHFMMGLGAKHQCVGCSLEVDHIAGLLPHLENHDVSYAVVARAPIEEIEAVRKRMGWTFLWVSSFGTDFNYDFNVSFRPEDVAAGRATYNFGTAPEWAAGLQDLSGNSAFYRNEAGEIFHTYSSYGRGGEEVLGIYGILDAMPKGRNENGPYHSLGDWARPHNMYGKGGEVEPNGRYHAPGCACSAHRDQAG</sequence>
<protein>
    <submittedName>
        <fullName evidence="1">Thioredoxin family protein</fullName>
    </submittedName>
</protein>